<feature type="chain" id="PRO_5046948700" description="MYXO-CTERM domain-containing protein" evidence="3">
    <location>
        <begin position="25"/>
        <end position="266"/>
    </location>
</feature>
<evidence type="ECO:0000313" key="4">
    <source>
        <dbReference type="EMBL" id="MFC0531851.1"/>
    </source>
</evidence>
<sequence>MRSLAAVATLLAGVVLFAAGPAYADTTARGPGGQRLTVSKTSGLDRAGETVTVSGAGYDVDKGIYVAYCVDNGAGAVPTPCGGGADMSGSLGASHWISSNPPSYGEGLAVPYGAGGSFRVRVKVTTKIGDVDCTARRCSVVTRTDHTRTSDRTQDVRIPVTFAGAAGGGTRTTAPAAKPPAPERTTAAPPRTNTSAPATSAPAGAAPVVTGAPQGTAAAPATDAPLAVTRVSDSTSAGRWWTGTVAVLGALVLVLLLMLWRRGRRA</sequence>
<feature type="signal peptide" evidence="3">
    <location>
        <begin position="1"/>
        <end position="24"/>
    </location>
</feature>
<evidence type="ECO:0000313" key="5">
    <source>
        <dbReference type="Proteomes" id="UP001589867"/>
    </source>
</evidence>
<dbReference type="RefSeq" id="WP_377257007.1">
    <property type="nucleotide sequence ID" value="NZ_JBHLUH010000061.1"/>
</dbReference>
<keyword evidence="2" id="KW-0472">Membrane</keyword>
<gene>
    <name evidence="4" type="ORF">ACFFIA_29800</name>
</gene>
<evidence type="ECO:0000256" key="1">
    <source>
        <dbReference type="SAM" id="MobiDB-lite"/>
    </source>
</evidence>
<name>A0ABV6MAV1_9ACTN</name>
<feature type="compositionally biased region" description="Low complexity" evidence="1">
    <location>
        <begin position="183"/>
        <end position="221"/>
    </location>
</feature>
<keyword evidence="5" id="KW-1185">Reference proteome</keyword>
<dbReference type="Proteomes" id="UP001589867">
    <property type="component" value="Unassembled WGS sequence"/>
</dbReference>
<dbReference type="SUPFAM" id="SSF49319">
    <property type="entry name" value="Actinoxanthin-like"/>
    <property type="match status" value="1"/>
</dbReference>
<protein>
    <recommendedName>
        <fullName evidence="6">MYXO-CTERM domain-containing protein</fullName>
    </recommendedName>
</protein>
<evidence type="ECO:0000256" key="3">
    <source>
        <dbReference type="SAM" id="SignalP"/>
    </source>
</evidence>
<reference evidence="4 5" key="1">
    <citation type="submission" date="2024-09" db="EMBL/GenBank/DDBJ databases">
        <authorList>
            <person name="Sun Q."/>
            <person name="Mori K."/>
        </authorList>
    </citation>
    <scope>NUCLEOTIDE SEQUENCE [LARGE SCALE GENOMIC DNA]</scope>
    <source>
        <strain evidence="4 5">TBRC 3947</strain>
    </source>
</reference>
<proteinExistence type="predicted"/>
<dbReference type="EMBL" id="JBHLUH010000061">
    <property type="protein sequence ID" value="MFC0531851.1"/>
    <property type="molecule type" value="Genomic_DNA"/>
</dbReference>
<keyword evidence="2" id="KW-0812">Transmembrane</keyword>
<keyword evidence="2" id="KW-1133">Transmembrane helix</keyword>
<dbReference type="InterPro" id="IPR027273">
    <property type="entry name" value="Neocarzinostatin-like"/>
</dbReference>
<evidence type="ECO:0000256" key="2">
    <source>
        <dbReference type="SAM" id="Phobius"/>
    </source>
</evidence>
<feature type="region of interest" description="Disordered" evidence="1">
    <location>
        <begin position="164"/>
        <end position="221"/>
    </location>
</feature>
<comment type="caution">
    <text evidence="4">The sequence shown here is derived from an EMBL/GenBank/DDBJ whole genome shotgun (WGS) entry which is preliminary data.</text>
</comment>
<feature type="transmembrane region" description="Helical" evidence="2">
    <location>
        <begin position="240"/>
        <end position="260"/>
    </location>
</feature>
<organism evidence="4 5">
    <name type="scientific">Phytohabitans kaempferiae</name>
    <dbReference type="NCBI Taxonomy" id="1620943"/>
    <lineage>
        <taxon>Bacteria</taxon>
        <taxon>Bacillati</taxon>
        <taxon>Actinomycetota</taxon>
        <taxon>Actinomycetes</taxon>
        <taxon>Micromonosporales</taxon>
        <taxon>Micromonosporaceae</taxon>
    </lineage>
</organism>
<evidence type="ECO:0008006" key="6">
    <source>
        <dbReference type="Google" id="ProtNLM"/>
    </source>
</evidence>
<dbReference type="Gene3D" id="2.60.40.230">
    <property type="entry name" value="Neocarzinostatin-like"/>
    <property type="match status" value="1"/>
</dbReference>
<keyword evidence="3" id="KW-0732">Signal</keyword>
<accession>A0ABV6MAV1</accession>